<keyword evidence="7 13" id="KW-0653">Protein transport</keyword>
<feature type="transmembrane region" description="Helical" evidence="13">
    <location>
        <begin position="494"/>
        <end position="515"/>
    </location>
</feature>
<dbReference type="PRINTS" id="PR00701">
    <property type="entry name" value="60KDINNERMP"/>
</dbReference>
<feature type="transmembrane region" description="Helical" evidence="13">
    <location>
        <begin position="412"/>
        <end position="437"/>
    </location>
</feature>
<dbReference type="HAMAP" id="MF_01810">
    <property type="entry name" value="YidC_type1"/>
    <property type="match status" value="1"/>
</dbReference>
<organism evidence="16 17">
    <name type="scientific">Malaciobacter canalis</name>
    <dbReference type="NCBI Taxonomy" id="1912871"/>
    <lineage>
        <taxon>Bacteria</taxon>
        <taxon>Pseudomonadati</taxon>
        <taxon>Campylobacterota</taxon>
        <taxon>Epsilonproteobacteria</taxon>
        <taxon>Campylobacterales</taxon>
        <taxon>Arcobacteraceae</taxon>
        <taxon>Malaciobacter</taxon>
    </lineage>
</organism>
<proteinExistence type="inferred from homology"/>
<feature type="transmembrane region" description="Helical" evidence="13">
    <location>
        <begin position="350"/>
        <end position="370"/>
    </location>
</feature>
<evidence type="ECO:0000256" key="11">
    <source>
        <dbReference type="ARBA" id="ARBA00033245"/>
    </source>
</evidence>
<name>A0ABX4LPE0_9BACT</name>
<evidence type="ECO:0000256" key="13">
    <source>
        <dbReference type="HAMAP-Rule" id="MF_01810"/>
    </source>
</evidence>
<dbReference type="EMBL" id="NWVW01000010">
    <property type="protein sequence ID" value="PHO09508.1"/>
    <property type="molecule type" value="Genomic_DNA"/>
</dbReference>
<gene>
    <name evidence="13" type="primary">yidC</name>
    <name evidence="16" type="ORF">CPG37_09145</name>
</gene>
<comment type="caution">
    <text evidence="16">The sequence shown here is derived from an EMBL/GenBank/DDBJ whole genome shotgun (WGS) entry which is preliminary data.</text>
</comment>
<evidence type="ECO:0000256" key="2">
    <source>
        <dbReference type="ARBA" id="ARBA00010527"/>
    </source>
</evidence>
<feature type="transmembrane region" description="Helical" evidence="13">
    <location>
        <begin position="15"/>
        <end position="34"/>
    </location>
</feature>
<comment type="subcellular location">
    <subcellularLocation>
        <location evidence="1">Cell inner membrane</location>
        <topology evidence="1">Multi-pass membrane protein</topology>
    </subcellularLocation>
    <subcellularLocation>
        <location evidence="13">Cell membrane</location>
        <topology evidence="13">Multi-pass membrane protein</topology>
    </subcellularLocation>
</comment>
<keyword evidence="10 13" id="KW-0143">Chaperone</keyword>
<keyword evidence="6 13" id="KW-0812">Transmembrane</keyword>
<sequence length="539" mass="62017">MNNMNQNNGGMQKRMLIMTLVVFVFFIAYEFLVLKPQQEAKQAKITQEQVKKANSAPLVEQENTMSNGVTASAENNSKSVDALSSKAIASNSIVATVKTKHNTFEIDNLGRIAQVTLQDKQYIDENKDQIKLFEADQLRPLEVRFADSNINDEAFKVNVTASKSLLDAKTSPQELVLTQKLSDTTLTKTFKFYPDGHYDLEVKTTNAKKFFITNGFRPNVLADMYADHGMYVKQNDDTMELIEDGDLDKTKNYTGIKFVSNFDRYYATVIYNFNKSLAITVMPDNESNPSPFIHGNDNISFSGYIGPKEFKTLKALNPELTDVIEYGWFTFIAKPMFIFLQYIHNIVGNWGWTIVIVTILIKLVLYPLSYKGMVSMNKLKELAPKIKEIQEKYKDDKQKASMHMMELYKKHGANPMGGCLPIILQIPVFFAIYRVLLNAIELKGSEWILWIHDLAEMDPYFVLPILMGASMWLQQRITPNTMQDEMQRKIFQMLPVVFTFFFLWFPAGLTLYWFVNNVFTIAQQYTINKMFEKKRAIKK</sequence>
<comment type="similarity">
    <text evidence="2 13">Belongs to the OXA1/ALB3/YidC family. Type 1 subfamily.</text>
</comment>
<keyword evidence="4 13" id="KW-0813">Transport</keyword>
<evidence type="ECO:0000256" key="8">
    <source>
        <dbReference type="ARBA" id="ARBA00022989"/>
    </source>
</evidence>
<dbReference type="InterPro" id="IPR047196">
    <property type="entry name" value="YidC_ALB_C"/>
</dbReference>
<evidence type="ECO:0000256" key="12">
    <source>
        <dbReference type="ARBA" id="ARBA00033342"/>
    </source>
</evidence>
<dbReference type="Proteomes" id="UP000221384">
    <property type="component" value="Unassembled WGS sequence"/>
</dbReference>
<comment type="subunit">
    <text evidence="13">Interacts with the Sec translocase complex via SecD. Specifically interacts with transmembrane segments of nascent integral membrane proteins during membrane integration.</text>
</comment>
<dbReference type="InterPro" id="IPR001708">
    <property type="entry name" value="YidC/ALB3/OXA1/COX18"/>
</dbReference>
<comment type="function">
    <text evidence="13">Required for the insertion and/or proper folding and/or complex formation of integral membrane proteins into the membrane. Involved in integration of membrane proteins that insert both dependently and independently of the Sec translocase complex, as well as at least some lipoproteins. Aids folding of multispanning membrane proteins.</text>
</comment>
<keyword evidence="8 13" id="KW-1133">Transmembrane helix</keyword>
<keyword evidence="17" id="KW-1185">Reference proteome</keyword>
<evidence type="ECO:0000313" key="17">
    <source>
        <dbReference type="Proteomes" id="UP000221384"/>
    </source>
</evidence>
<accession>A0ABX4LPE0</accession>
<dbReference type="Pfam" id="PF14849">
    <property type="entry name" value="YidC_periplas"/>
    <property type="match status" value="1"/>
</dbReference>
<dbReference type="PANTHER" id="PTHR12428:SF65">
    <property type="entry name" value="CYTOCHROME C OXIDASE ASSEMBLY PROTEIN COX18, MITOCHONDRIAL"/>
    <property type="match status" value="1"/>
</dbReference>
<evidence type="ECO:0000256" key="3">
    <source>
        <dbReference type="ARBA" id="ARBA00015325"/>
    </source>
</evidence>
<evidence type="ECO:0000313" key="16">
    <source>
        <dbReference type="EMBL" id="PHO09508.1"/>
    </source>
</evidence>
<evidence type="ECO:0000256" key="7">
    <source>
        <dbReference type="ARBA" id="ARBA00022927"/>
    </source>
</evidence>
<dbReference type="RefSeq" id="WP_099334761.1">
    <property type="nucleotide sequence ID" value="NZ_CP042812.1"/>
</dbReference>
<evidence type="ECO:0000256" key="4">
    <source>
        <dbReference type="ARBA" id="ARBA00022448"/>
    </source>
</evidence>
<evidence type="ECO:0000259" key="15">
    <source>
        <dbReference type="Pfam" id="PF14849"/>
    </source>
</evidence>
<dbReference type="InterPro" id="IPR019998">
    <property type="entry name" value="Membr_insert_YidC"/>
</dbReference>
<evidence type="ECO:0000256" key="10">
    <source>
        <dbReference type="ARBA" id="ARBA00023186"/>
    </source>
</evidence>
<keyword evidence="5 13" id="KW-1003">Cell membrane</keyword>
<dbReference type="InterPro" id="IPR038221">
    <property type="entry name" value="YidC_periplasmic_sf"/>
</dbReference>
<dbReference type="CDD" id="cd20070">
    <property type="entry name" value="5TM_YidC_Alb3"/>
    <property type="match status" value="1"/>
</dbReference>
<reference evidence="16 17" key="1">
    <citation type="submission" date="2017-09" db="EMBL/GenBank/DDBJ databases">
        <authorList>
            <person name="Perez-Cataluna A."/>
            <person name="Figueras M.J."/>
            <person name="Salas-Masso N."/>
        </authorList>
    </citation>
    <scope>NUCLEOTIDE SEQUENCE [LARGE SCALE GENOMIC DNA]</scope>
    <source>
        <strain evidence="16 17">F138-33</strain>
    </source>
</reference>
<dbReference type="InterPro" id="IPR028055">
    <property type="entry name" value="YidC/Oxa/ALB_C"/>
</dbReference>
<dbReference type="NCBIfam" id="TIGR03593">
    <property type="entry name" value="yidC_nterm"/>
    <property type="match status" value="1"/>
</dbReference>
<feature type="domain" description="Membrane insertase YidC/Oxa/ALB C-terminal" evidence="14">
    <location>
        <begin position="350"/>
        <end position="529"/>
    </location>
</feature>
<dbReference type="PANTHER" id="PTHR12428">
    <property type="entry name" value="OXA1"/>
    <property type="match status" value="1"/>
</dbReference>
<evidence type="ECO:0000256" key="5">
    <source>
        <dbReference type="ARBA" id="ARBA00022475"/>
    </source>
</evidence>
<keyword evidence="9 13" id="KW-0472">Membrane</keyword>
<evidence type="ECO:0000256" key="9">
    <source>
        <dbReference type="ARBA" id="ARBA00023136"/>
    </source>
</evidence>
<protein>
    <recommendedName>
        <fullName evidence="3 13">Membrane protein insertase YidC</fullName>
    </recommendedName>
    <alternativeName>
        <fullName evidence="12 13">Foldase YidC</fullName>
    </alternativeName>
    <alternativeName>
        <fullName evidence="11 13">Membrane integrase YidC</fullName>
    </alternativeName>
    <alternativeName>
        <fullName evidence="13">Membrane protein YidC</fullName>
    </alternativeName>
</protein>
<dbReference type="InterPro" id="IPR028053">
    <property type="entry name" value="Membr_insert_YidC_N"/>
</dbReference>
<feature type="domain" description="Membrane insertase YidC N-terminal" evidence="15">
    <location>
        <begin position="96"/>
        <end position="338"/>
    </location>
</feature>
<feature type="transmembrane region" description="Helical" evidence="13">
    <location>
        <begin position="457"/>
        <end position="473"/>
    </location>
</feature>
<dbReference type="PRINTS" id="PR01900">
    <property type="entry name" value="YIDCPROTEIN"/>
</dbReference>
<evidence type="ECO:0000256" key="1">
    <source>
        <dbReference type="ARBA" id="ARBA00004429"/>
    </source>
</evidence>
<dbReference type="Gene3D" id="2.70.98.90">
    <property type="match status" value="1"/>
</dbReference>
<evidence type="ECO:0000256" key="6">
    <source>
        <dbReference type="ARBA" id="ARBA00022692"/>
    </source>
</evidence>
<dbReference type="NCBIfam" id="NF002357">
    <property type="entry name" value="PRK01318.2-4"/>
    <property type="match status" value="1"/>
</dbReference>
<dbReference type="Pfam" id="PF02096">
    <property type="entry name" value="60KD_IMP"/>
    <property type="match status" value="1"/>
</dbReference>
<dbReference type="CDD" id="cd19960">
    <property type="entry name" value="YidC_peri"/>
    <property type="match status" value="1"/>
</dbReference>
<evidence type="ECO:0000259" key="14">
    <source>
        <dbReference type="Pfam" id="PF02096"/>
    </source>
</evidence>
<dbReference type="NCBIfam" id="TIGR03592">
    <property type="entry name" value="yidC_oxa1_cterm"/>
    <property type="match status" value="1"/>
</dbReference>